<proteinExistence type="predicted"/>
<gene>
    <name evidence="2" type="ORF">SAMN04515673_11361</name>
</gene>
<dbReference type="EMBL" id="FOYI01000013">
    <property type="protein sequence ID" value="SFR18176.1"/>
    <property type="molecule type" value="Genomic_DNA"/>
</dbReference>
<evidence type="ECO:0000256" key="1">
    <source>
        <dbReference type="SAM" id="Phobius"/>
    </source>
</evidence>
<protein>
    <recommendedName>
        <fullName evidence="4">Tetratricopeptide repeat-like domain-containing protein</fullName>
    </recommendedName>
</protein>
<keyword evidence="1" id="KW-1133">Transmembrane helix</keyword>
<evidence type="ECO:0008006" key="4">
    <source>
        <dbReference type="Google" id="ProtNLM"/>
    </source>
</evidence>
<evidence type="ECO:0000313" key="2">
    <source>
        <dbReference type="EMBL" id="SFR18176.1"/>
    </source>
</evidence>
<name>A0A1I6EK69_9RHOB</name>
<accession>A0A1I6EK69</accession>
<dbReference type="STRING" id="871652.SAMN04515673_11361"/>
<organism evidence="2 3">
    <name type="scientific">Poseidonocella sedimentorum</name>
    <dbReference type="NCBI Taxonomy" id="871652"/>
    <lineage>
        <taxon>Bacteria</taxon>
        <taxon>Pseudomonadati</taxon>
        <taxon>Pseudomonadota</taxon>
        <taxon>Alphaproteobacteria</taxon>
        <taxon>Rhodobacterales</taxon>
        <taxon>Roseobacteraceae</taxon>
        <taxon>Poseidonocella</taxon>
    </lineage>
</organism>
<sequence length="219" mass="23143">MSDTDTFIDEVSEEVRRDRLYKTMRRYGWIAVVLVLALVGGAAFNEYRKAERRAEAEALGDATLAALEAESPADRASALAALAEGDAAPVLALMAAAESLAAGEREDAVAALDRIATDGETSADYRQLAAFKALLLTAGTGDIEELRLGFATMAEPGNPYRLLAEEQLALLDLRAGDTEAAVSRLETMLVDAELSAGQRTRVSQLLVALGADGEPEDGA</sequence>
<feature type="transmembrane region" description="Helical" evidence="1">
    <location>
        <begin position="27"/>
        <end position="44"/>
    </location>
</feature>
<dbReference type="Proteomes" id="UP000199302">
    <property type="component" value="Unassembled WGS sequence"/>
</dbReference>
<keyword evidence="1" id="KW-0812">Transmembrane</keyword>
<dbReference type="OrthoDB" id="7173339at2"/>
<keyword evidence="1" id="KW-0472">Membrane</keyword>
<dbReference type="AlphaFoldDB" id="A0A1I6EK69"/>
<evidence type="ECO:0000313" key="3">
    <source>
        <dbReference type="Proteomes" id="UP000199302"/>
    </source>
</evidence>
<dbReference type="RefSeq" id="WP_092082175.1">
    <property type="nucleotide sequence ID" value="NZ_FOYI01000013.1"/>
</dbReference>
<keyword evidence="3" id="KW-1185">Reference proteome</keyword>
<reference evidence="2 3" key="1">
    <citation type="submission" date="2016-10" db="EMBL/GenBank/DDBJ databases">
        <authorList>
            <person name="de Groot N.N."/>
        </authorList>
    </citation>
    <scope>NUCLEOTIDE SEQUENCE [LARGE SCALE GENOMIC DNA]</scope>
    <source>
        <strain evidence="3">KMM 9023,NRIC 0796,JCM 17311,KCTC 23692</strain>
    </source>
</reference>